<evidence type="ECO:0000259" key="4">
    <source>
        <dbReference type="Pfam" id="PF11380"/>
    </source>
</evidence>
<sequence>MDIDAVITWVDGDDPLHAEKRAFYSGESNHPVSTSATRFASRGELKYSVLSILRFCPFVRKIHIVTDGQDPGFLWQVLAPSPEWHAKVEVVDHSAIYGEHSDLLPVFSSRSIETMLHRIPGLSEHFIYFNDDMFIGRPLEADFFFRSGKPVLRGEFRRSGGRLTWLKQYLRRGVKRPSFKEAQREAAGVVGFTGKYFLAEHLPYPMRCSTLHNYYAMRADELRQQAGHRFRSADQLSPIGLANHLELLEGAPFEPSTRGGYIKPPKNDYGWKKVARTLADLKNGELAALCVQSLDQFADHHRRAVLFELDERYVRDYS</sequence>
<keyword evidence="3" id="KW-0270">Exopolysaccharide synthesis</keyword>
<accession>A0A4S8PND6</accession>
<dbReference type="RefSeq" id="WP_136543572.1">
    <property type="nucleotide sequence ID" value="NZ_STGU01000029.1"/>
</dbReference>
<proteinExistence type="inferred from homology"/>
<dbReference type="EMBL" id="STGU01000029">
    <property type="protein sequence ID" value="THV29874.1"/>
    <property type="molecule type" value="Genomic_DNA"/>
</dbReference>
<evidence type="ECO:0000313" key="7">
    <source>
        <dbReference type="Proteomes" id="UP000307378"/>
    </source>
</evidence>
<dbReference type="GO" id="GO:0016772">
    <property type="term" value="F:transferase activity, transferring phosphorus-containing groups"/>
    <property type="evidence" value="ECO:0007669"/>
    <property type="project" value="InterPro"/>
</dbReference>
<dbReference type="AlphaFoldDB" id="A0A4S8PND6"/>
<dbReference type="InterPro" id="IPR047141">
    <property type="entry name" value="Stealth"/>
</dbReference>
<dbReference type="Proteomes" id="UP000307378">
    <property type="component" value="Unassembled WGS sequence"/>
</dbReference>
<comment type="caution">
    <text evidence="6">The sequence shown here is derived from an EMBL/GenBank/DDBJ whole genome shotgun (WGS) entry which is preliminary data.</text>
</comment>
<organism evidence="6 7">
    <name type="scientific">Rhizobium rosettiformans W3</name>
    <dbReference type="NCBI Taxonomy" id="538378"/>
    <lineage>
        <taxon>Bacteria</taxon>
        <taxon>Pseudomonadati</taxon>
        <taxon>Pseudomonadota</taxon>
        <taxon>Alphaproteobacteria</taxon>
        <taxon>Hyphomicrobiales</taxon>
        <taxon>Rhizobiaceae</taxon>
        <taxon>Rhizobium/Agrobacterium group</taxon>
        <taxon>Rhizobium</taxon>
    </lineage>
</organism>
<dbReference type="InterPro" id="IPR021520">
    <property type="entry name" value="Stealth_CR2"/>
</dbReference>
<evidence type="ECO:0000256" key="1">
    <source>
        <dbReference type="ARBA" id="ARBA00007583"/>
    </source>
</evidence>
<dbReference type="Pfam" id="PF11380">
    <property type="entry name" value="Stealth_CR2"/>
    <property type="match status" value="1"/>
</dbReference>
<protein>
    <submittedName>
        <fullName evidence="6">Nitrate reductase</fullName>
    </submittedName>
</protein>
<dbReference type="PANTHER" id="PTHR24045">
    <property type="match status" value="1"/>
</dbReference>
<dbReference type="GO" id="GO:0000271">
    <property type="term" value="P:polysaccharide biosynthetic process"/>
    <property type="evidence" value="ECO:0007669"/>
    <property type="project" value="UniProtKB-KW"/>
</dbReference>
<evidence type="ECO:0000256" key="3">
    <source>
        <dbReference type="ARBA" id="ARBA00023169"/>
    </source>
</evidence>
<dbReference type="InterPro" id="IPR031358">
    <property type="entry name" value="Stealth_CR1"/>
</dbReference>
<evidence type="ECO:0000259" key="5">
    <source>
        <dbReference type="Pfam" id="PF17101"/>
    </source>
</evidence>
<feature type="domain" description="Stealth protein CR1 conserved region 1" evidence="5">
    <location>
        <begin position="1"/>
        <end position="27"/>
    </location>
</feature>
<dbReference type="Pfam" id="PF17101">
    <property type="entry name" value="Stealth_CR1"/>
    <property type="match status" value="1"/>
</dbReference>
<keyword evidence="2" id="KW-0808">Transferase</keyword>
<evidence type="ECO:0000256" key="2">
    <source>
        <dbReference type="ARBA" id="ARBA00022679"/>
    </source>
</evidence>
<reference evidence="6 7" key="1">
    <citation type="submission" date="2019-04" db="EMBL/GenBank/DDBJ databases">
        <title>genome sequence of strain W3.</title>
        <authorList>
            <person name="Gao J."/>
            <person name="Sun J."/>
        </authorList>
    </citation>
    <scope>NUCLEOTIDE SEQUENCE [LARGE SCALE GENOMIC DNA]</scope>
    <source>
        <strain evidence="6 7">W3</strain>
    </source>
</reference>
<comment type="similarity">
    <text evidence="1">Belongs to the stealth family.</text>
</comment>
<evidence type="ECO:0000313" key="6">
    <source>
        <dbReference type="EMBL" id="THV29874.1"/>
    </source>
</evidence>
<feature type="domain" description="Stealth protein CR2 conserved region 2" evidence="4">
    <location>
        <begin position="38"/>
        <end position="147"/>
    </location>
</feature>
<name>A0A4S8PND6_9HYPH</name>
<gene>
    <name evidence="6" type="ORF">FAA86_23255</name>
</gene>
<dbReference type="PANTHER" id="PTHR24045:SF0">
    <property type="entry name" value="N-ACETYLGLUCOSAMINE-1-PHOSPHOTRANSFERASE SUBUNITS ALPHA_BETA"/>
    <property type="match status" value="1"/>
</dbReference>